<dbReference type="InterPro" id="IPR037049">
    <property type="entry name" value="DUF1214_C_sf"/>
</dbReference>
<reference evidence="4" key="1">
    <citation type="journal article" date="2020" name="mSystems">
        <title>Genome- and Community-Level Interaction Insights into Carbon Utilization and Element Cycling Functions of Hydrothermarchaeota in Hydrothermal Sediment.</title>
        <authorList>
            <person name="Zhou Z."/>
            <person name="Liu Y."/>
            <person name="Xu W."/>
            <person name="Pan J."/>
            <person name="Luo Z.H."/>
            <person name="Li M."/>
        </authorList>
    </citation>
    <scope>NUCLEOTIDE SEQUENCE [LARGE SCALE GENOMIC DNA]</scope>
    <source>
        <strain evidence="4">HyVt-443</strain>
    </source>
</reference>
<organism evidence="4">
    <name type="scientific">Sedimenticola thiotaurini</name>
    <dbReference type="NCBI Taxonomy" id="1543721"/>
    <lineage>
        <taxon>Bacteria</taxon>
        <taxon>Pseudomonadati</taxon>
        <taxon>Pseudomonadota</taxon>
        <taxon>Gammaproteobacteria</taxon>
        <taxon>Chromatiales</taxon>
        <taxon>Sedimenticolaceae</taxon>
        <taxon>Sedimenticola</taxon>
    </lineage>
</organism>
<evidence type="ECO:0000259" key="3">
    <source>
        <dbReference type="Pfam" id="PF06863"/>
    </source>
</evidence>
<dbReference type="Gene3D" id="1.10.3360.10">
    <property type="entry name" value="VPA0735-like domain"/>
    <property type="match status" value="1"/>
</dbReference>
<keyword evidence="1" id="KW-0732">Signal</keyword>
<accession>A0A831RK95</accession>
<dbReference type="InterPro" id="IPR037050">
    <property type="entry name" value="DUF1254_sf"/>
</dbReference>
<evidence type="ECO:0000259" key="2">
    <source>
        <dbReference type="Pfam" id="PF06742"/>
    </source>
</evidence>
<dbReference type="InterPro" id="IPR010679">
    <property type="entry name" value="DUF1254"/>
</dbReference>
<dbReference type="PANTHER" id="PTHR36509">
    <property type="entry name" value="BLL3101 PROTEIN"/>
    <property type="match status" value="1"/>
</dbReference>
<gene>
    <name evidence="4" type="ORF">ENI96_10995</name>
</gene>
<evidence type="ECO:0000256" key="1">
    <source>
        <dbReference type="SAM" id="SignalP"/>
    </source>
</evidence>
<dbReference type="InterPro" id="IPR010621">
    <property type="entry name" value="DUF1214"/>
</dbReference>
<feature type="domain" description="DUF1214" evidence="2">
    <location>
        <begin position="362"/>
        <end position="469"/>
    </location>
</feature>
<dbReference type="Gene3D" id="2.60.40.1610">
    <property type="entry name" value="Domain of unknown function DUF1254"/>
    <property type="match status" value="1"/>
</dbReference>
<protein>
    <submittedName>
        <fullName evidence="4">DUF1254 domain-containing protein</fullName>
    </submittedName>
</protein>
<feature type="domain" description="DUF1254" evidence="3">
    <location>
        <begin position="83"/>
        <end position="214"/>
    </location>
</feature>
<name>A0A831RK95_9GAMM</name>
<dbReference type="AlphaFoldDB" id="A0A831RK95"/>
<evidence type="ECO:0000313" key="4">
    <source>
        <dbReference type="EMBL" id="HEB96942.1"/>
    </source>
</evidence>
<proteinExistence type="predicted"/>
<dbReference type="SUPFAM" id="SSF160935">
    <property type="entry name" value="VPA0735-like"/>
    <property type="match status" value="1"/>
</dbReference>
<dbReference type="PANTHER" id="PTHR36509:SF3">
    <property type="entry name" value="SIGNAL PEPTIDE PROTEIN"/>
    <property type="match status" value="1"/>
</dbReference>
<feature type="signal peptide" evidence="1">
    <location>
        <begin position="1"/>
        <end position="27"/>
    </location>
</feature>
<comment type="caution">
    <text evidence="4">The sequence shown here is derived from an EMBL/GenBank/DDBJ whole genome shotgun (WGS) entry which is preliminary data.</text>
</comment>
<feature type="chain" id="PRO_5032451503" evidence="1">
    <location>
        <begin position="28"/>
        <end position="485"/>
    </location>
</feature>
<dbReference type="EMBL" id="DRKP01000129">
    <property type="protein sequence ID" value="HEB96942.1"/>
    <property type="molecule type" value="Genomic_DNA"/>
</dbReference>
<dbReference type="Proteomes" id="UP000886251">
    <property type="component" value="Unassembled WGS sequence"/>
</dbReference>
<sequence length="485" mass="54854">MEKQVVKRIQALLAGLLLLAGSPGASAEEPLGGRPPAEMKPAIEDYSQTLKYRRAFEVATWAMPAVGIYGFRRATEAVGGSDNTILVWSKVAGPNAELLTANDTTPYILAMSDLRKGPVVLEVPAATDRALLYGQIVDMWQFAIADVGPVGADEGKGGKYLFLPPGYKGRVPEGYLVMKSPSNRIYLAFRSVRKPGSGATLEDAYDYARKLKMYYLDDPRPTSYIDPSDMRFPSLPPYDETLFRDIQEIFDGEPVKPQDKVMMGYLESLGLEPGKPFAPDEKTRRLLRQAAADFYFYMQHRLTFQKKEKYYWPNRHWQDVLTPDRNGYFSFVYDDSIDLDERAERYFFATYYPRKYYEKPANIYLFAKVDANGKPLEAGRNYKLTIPPNMPVTQFWSLIIYDGATWAFIYTPQKKVGISSYDLDKLRKNPDGSITLYFGPEPPDGLESNWIPTGGKTPAPGLRFYGAKQEIIDRSFVMPDVEPSD</sequence>
<dbReference type="Pfam" id="PF06863">
    <property type="entry name" value="DUF1254"/>
    <property type="match status" value="1"/>
</dbReference>
<dbReference type="Gene3D" id="2.60.120.600">
    <property type="entry name" value="Domain of unknown function DUF1214, C-terminal domain"/>
    <property type="match status" value="1"/>
</dbReference>
<dbReference type="Pfam" id="PF06742">
    <property type="entry name" value="DUF1214"/>
    <property type="match status" value="1"/>
</dbReference>